<reference evidence="5" key="2">
    <citation type="journal article" date="2023" name="IMA Fungus">
        <title>Comparative genomic study of the Penicillium genus elucidates a diverse pangenome and 15 lateral gene transfer events.</title>
        <authorList>
            <person name="Petersen C."/>
            <person name="Sorensen T."/>
            <person name="Nielsen M.R."/>
            <person name="Sondergaard T.E."/>
            <person name="Sorensen J.L."/>
            <person name="Fitzpatrick D.A."/>
            <person name="Frisvad J.C."/>
            <person name="Nielsen K.L."/>
        </authorList>
    </citation>
    <scope>NUCLEOTIDE SEQUENCE</scope>
    <source>
        <strain evidence="5">IBT 22155</strain>
    </source>
</reference>
<gene>
    <name evidence="5" type="ORF">N7515_003478</name>
</gene>
<evidence type="ECO:0000256" key="3">
    <source>
        <dbReference type="PROSITE-ProRule" id="PRU00464"/>
    </source>
</evidence>
<evidence type="ECO:0000313" key="5">
    <source>
        <dbReference type="EMBL" id="KAJ5138630.1"/>
    </source>
</evidence>
<organism evidence="5 6">
    <name type="scientific">Penicillium bovifimosum</name>
    <dbReference type="NCBI Taxonomy" id="126998"/>
    <lineage>
        <taxon>Eukaryota</taxon>
        <taxon>Fungi</taxon>
        <taxon>Dikarya</taxon>
        <taxon>Ascomycota</taxon>
        <taxon>Pezizomycotina</taxon>
        <taxon>Eurotiomycetes</taxon>
        <taxon>Eurotiomycetidae</taxon>
        <taxon>Eurotiales</taxon>
        <taxon>Aspergillaceae</taxon>
        <taxon>Penicillium</taxon>
    </lineage>
</organism>
<evidence type="ECO:0000256" key="1">
    <source>
        <dbReference type="PIRSR" id="PIRSR601310-1"/>
    </source>
</evidence>
<comment type="caution">
    <text evidence="5">The sequence shown here is derived from an EMBL/GenBank/DDBJ whole genome shotgun (WGS) entry which is preliminary data.</text>
</comment>
<dbReference type="PRINTS" id="PR00332">
    <property type="entry name" value="HISTRIAD"/>
</dbReference>
<dbReference type="GO" id="GO:0003824">
    <property type="term" value="F:catalytic activity"/>
    <property type="evidence" value="ECO:0007669"/>
    <property type="project" value="InterPro"/>
</dbReference>
<dbReference type="Proteomes" id="UP001149079">
    <property type="component" value="Unassembled WGS sequence"/>
</dbReference>
<evidence type="ECO:0000256" key="2">
    <source>
        <dbReference type="PIRSR" id="PIRSR601310-3"/>
    </source>
</evidence>
<dbReference type="PANTHER" id="PTHR46648">
    <property type="entry name" value="HIT FAMILY PROTEIN 1"/>
    <property type="match status" value="1"/>
</dbReference>
<reference evidence="5" key="1">
    <citation type="submission" date="2022-11" db="EMBL/GenBank/DDBJ databases">
        <authorList>
            <person name="Petersen C."/>
        </authorList>
    </citation>
    <scope>NUCLEOTIDE SEQUENCE</scope>
    <source>
        <strain evidence="5">IBT 22155</strain>
    </source>
</reference>
<dbReference type="EMBL" id="JAPQKL010000003">
    <property type="protein sequence ID" value="KAJ5138630.1"/>
    <property type="molecule type" value="Genomic_DNA"/>
</dbReference>
<dbReference type="AlphaFoldDB" id="A0A9W9L688"/>
<feature type="active site" description="Tele-AMP-histidine intermediate" evidence="1">
    <location>
        <position position="129"/>
    </location>
</feature>
<feature type="short sequence motif" description="Histidine triad motif" evidence="2 3">
    <location>
        <begin position="127"/>
        <end position="131"/>
    </location>
</feature>
<dbReference type="InterPro" id="IPR036265">
    <property type="entry name" value="HIT-like_sf"/>
</dbReference>
<dbReference type="GO" id="GO:0009117">
    <property type="term" value="P:nucleotide metabolic process"/>
    <property type="evidence" value="ECO:0007669"/>
    <property type="project" value="TreeGrafter"/>
</dbReference>
<accession>A0A9W9L688</accession>
<dbReference type="InterPro" id="IPR001310">
    <property type="entry name" value="Histidine_triad_HIT"/>
</dbReference>
<dbReference type="PROSITE" id="PS00892">
    <property type="entry name" value="HIT_1"/>
    <property type="match status" value="1"/>
</dbReference>
<dbReference type="OrthoDB" id="1915375at2759"/>
<protein>
    <recommendedName>
        <fullName evidence="4">HIT domain-containing protein</fullName>
    </recommendedName>
</protein>
<evidence type="ECO:0000313" key="6">
    <source>
        <dbReference type="Proteomes" id="UP001149079"/>
    </source>
</evidence>
<sequence length="201" mass="22399">MDSSTASPPCPFCTIASSYLPTPFNDPKSNPVSSDPDMMPLSHLILSTEHVLAFLDIMPLTRGHVLVAPRKHYQTLGDMSVAAGQEMGKWLPILSRVVTKTVFGDDPDRHWNVVQNNGERAAQVVPHVHFHIIPRPASGANQRGSFAMFGRGQREELDDDEAEILAREMRLELVEEVKRIQRDEGVDLVQDLVPESQRGKL</sequence>
<proteinExistence type="predicted"/>
<dbReference type="Gene3D" id="3.30.428.10">
    <property type="entry name" value="HIT-like"/>
    <property type="match status" value="1"/>
</dbReference>
<dbReference type="GeneID" id="81403392"/>
<dbReference type="PROSITE" id="PS51084">
    <property type="entry name" value="HIT_2"/>
    <property type="match status" value="1"/>
</dbReference>
<keyword evidence="6" id="KW-1185">Reference proteome</keyword>
<feature type="domain" description="HIT" evidence="4">
    <location>
        <begin position="31"/>
        <end position="142"/>
    </location>
</feature>
<dbReference type="Pfam" id="PF01230">
    <property type="entry name" value="HIT"/>
    <property type="match status" value="1"/>
</dbReference>
<dbReference type="InterPro" id="IPR011146">
    <property type="entry name" value="HIT-like"/>
</dbReference>
<evidence type="ECO:0000259" key="4">
    <source>
        <dbReference type="PROSITE" id="PS51084"/>
    </source>
</evidence>
<dbReference type="RefSeq" id="XP_056523279.1">
    <property type="nucleotide sequence ID" value="XM_056664222.1"/>
</dbReference>
<name>A0A9W9L688_9EURO</name>
<dbReference type="InterPro" id="IPR019808">
    <property type="entry name" value="Histidine_triad_CS"/>
</dbReference>
<dbReference type="SUPFAM" id="SSF54197">
    <property type="entry name" value="HIT-like"/>
    <property type="match status" value="1"/>
</dbReference>
<dbReference type="PANTHER" id="PTHR46648:SF2">
    <property type="entry name" value="HIT DOMAIN-CONTAINING PROTEIN"/>
    <property type="match status" value="1"/>
</dbReference>